<proteinExistence type="predicted"/>
<protein>
    <submittedName>
        <fullName evidence="2">Uncharacterized protein</fullName>
    </submittedName>
</protein>
<organism evidence="2 3">
    <name type="scientific">Pythium oligandrum</name>
    <name type="common">Mycoparasitic fungus</name>
    <dbReference type="NCBI Taxonomy" id="41045"/>
    <lineage>
        <taxon>Eukaryota</taxon>
        <taxon>Sar</taxon>
        <taxon>Stramenopiles</taxon>
        <taxon>Oomycota</taxon>
        <taxon>Peronosporomycetes</taxon>
        <taxon>Pythiales</taxon>
        <taxon>Pythiaceae</taxon>
        <taxon>Pythium</taxon>
    </lineage>
</organism>
<name>A0A8K1C2P7_PYTOL</name>
<feature type="region of interest" description="Disordered" evidence="1">
    <location>
        <begin position="306"/>
        <end position="339"/>
    </location>
</feature>
<accession>A0A8K1C2P7</accession>
<comment type="caution">
    <text evidence="2">The sequence shown here is derived from an EMBL/GenBank/DDBJ whole genome shotgun (WGS) entry which is preliminary data.</text>
</comment>
<dbReference type="EMBL" id="SPLM01000148">
    <property type="protein sequence ID" value="TMW55360.1"/>
    <property type="molecule type" value="Genomic_DNA"/>
</dbReference>
<sequence length="339" mass="38882">MQKLPSAEKAYNGRVFRSDRRASQSLWKHFTLLQAQVELDRLTIHTETTCMMFHVYALQQENMPIAEDAQVVVTKYKQDKGSENVLEELMTELAQAYQEKTTGLELETPVACGRCNASLRFLSPPPHSRQFCHCCHRLLPSATFKAGAHLTCQDCTPAQGLPATEKETIIEFRATLRRLQNARQTVSKVWKSEWKKVDKYEKTRRDPRRQAIDEQMNVLAAQQKEMTKRIASDPIARNQQVKEAMERDHVLHTEQQVHQRKLLVATMKYLSIYRSILEGAGVVVPSEIVELSEDARLRAAIEHYETEDGSNKRTHDATGFDAKDAVKKQRVNTQGSRYE</sequence>
<evidence type="ECO:0000313" key="3">
    <source>
        <dbReference type="Proteomes" id="UP000794436"/>
    </source>
</evidence>
<dbReference type="AlphaFoldDB" id="A0A8K1C2P7"/>
<keyword evidence="3" id="KW-1185">Reference proteome</keyword>
<feature type="compositionally biased region" description="Basic and acidic residues" evidence="1">
    <location>
        <begin position="306"/>
        <end position="327"/>
    </location>
</feature>
<reference evidence="2" key="1">
    <citation type="submission" date="2019-03" db="EMBL/GenBank/DDBJ databases">
        <title>Long read genome sequence of the mycoparasitic Pythium oligandrum ATCC 38472 isolated from sugarbeet rhizosphere.</title>
        <authorList>
            <person name="Gaulin E."/>
        </authorList>
    </citation>
    <scope>NUCLEOTIDE SEQUENCE</scope>
    <source>
        <strain evidence="2">ATCC 38472_TT</strain>
    </source>
</reference>
<gene>
    <name evidence="2" type="ORF">Poli38472_013251</name>
</gene>
<dbReference type="Proteomes" id="UP000794436">
    <property type="component" value="Unassembled WGS sequence"/>
</dbReference>
<evidence type="ECO:0000313" key="2">
    <source>
        <dbReference type="EMBL" id="TMW55360.1"/>
    </source>
</evidence>
<evidence type="ECO:0000256" key="1">
    <source>
        <dbReference type="SAM" id="MobiDB-lite"/>
    </source>
</evidence>